<evidence type="ECO:0008006" key="3">
    <source>
        <dbReference type="Google" id="ProtNLM"/>
    </source>
</evidence>
<dbReference type="EMBL" id="PIQH01000002">
    <property type="protein sequence ID" value="RUO81070.1"/>
    <property type="molecule type" value="Genomic_DNA"/>
</dbReference>
<protein>
    <recommendedName>
        <fullName evidence="3">DNA phosphorothioation-associated protein 4</fullName>
    </recommendedName>
</protein>
<dbReference type="OrthoDB" id="5879520at2"/>
<organism evidence="1 2">
    <name type="scientific">Idiomarina tyrosinivorans</name>
    <dbReference type="NCBI Taxonomy" id="1445662"/>
    <lineage>
        <taxon>Bacteria</taxon>
        <taxon>Pseudomonadati</taxon>
        <taxon>Pseudomonadota</taxon>
        <taxon>Gammaproteobacteria</taxon>
        <taxon>Alteromonadales</taxon>
        <taxon>Idiomarinaceae</taxon>
        <taxon>Idiomarina</taxon>
    </lineage>
</organism>
<evidence type="ECO:0000313" key="1">
    <source>
        <dbReference type="EMBL" id="RUO81070.1"/>
    </source>
</evidence>
<accession>A0A432ZT27</accession>
<evidence type="ECO:0000313" key="2">
    <source>
        <dbReference type="Proteomes" id="UP000287996"/>
    </source>
</evidence>
<sequence length="163" mass="18677">MINIDDNEWRNIPIRRERKFESLVEKFCTDKYNSRIFRFNKDLMLFAAMVGFSEGKSKPVSANGIQIVLGTYASDQKDGYIYLLALLDKKDITSLKNENLSEAVKSFEGYCNAGLEIIQNWIDENPGDPEGVDTIMNKVFERIQLNEIDNQKSGDYSGLDPEF</sequence>
<proteinExistence type="predicted"/>
<reference evidence="1 2" key="1">
    <citation type="journal article" date="2011" name="Front. Microbiol.">
        <title>Genomic signatures of strain selection and enhancement in Bacillus atrophaeus var. globigii, a historical biowarfare simulant.</title>
        <authorList>
            <person name="Gibbons H.S."/>
            <person name="Broomall S.M."/>
            <person name="McNew L.A."/>
            <person name="Daligault H."/>
            <person name="Chapman C."/>
            <person name="Bruce D."/>
            <person name="Karavis M."/>
            <person name="Krepps M."/>
            <person name="McGregor P.A."/>
            <person name="Hong C."/>
            <person name="Park K.H."/>
            <person name="Akmal A."/>
            <person name="Feldman A."/>
            <person name="Lin J.S."/>
            <person name="Chang W.E."/>
            <person name="Higgs B.W."/>
            <person name="Demirev P."/>
            <person name="Lindquist J."/>
            <person name="Liem A."/>
            <person name="Fochler E."/>
            <person name="Read T.D."/>
            <person name="Tapia R."/>
            <person name="Johnson S."/>
            <person name="Bishop-Lilly K.A."/>
            <person name="Detter C."/>
            <person name="Han C."/>
            <person name="Sozhamannan S."/>
            <person name="Rosenzweig C.N."/>
            <person name="Skowronski E.W."/>
        </authorList>
    </citation>
    <scope>NUCLEOTIDE SEQUENCE [LARGE SCALE GENOMIC DNA]</scope>
    <source>
        <strain evidence="1 2">CC-PW-9</strain>
    </source>
</reference>
<comment type="caution">
    <text evidence="1">The sequence shown here is derived from an EMBL/GenBank/DDBJ whole genome shotgun (WGS) entry which is preliminary data.</text>
</comment>
<dbReference type="Proteomes" id="UP000287996">
    <property type="component" value="Unassembled WGS sequence"/>
</dbReference>
<dbReference type="AlphaFoldDB" id="A0A432ZT27"/>
<keyword evidence="2" id="KW-1185">Reference proteome</keyword>
<gene>
    <name evidence="1" type="ORF">CWI84_02880</name>
</gene>
<name>A0A432ZT27_9GAMM</name>
<dbReference type="RefSeq" id="WP_126841064.1">
    <property type="nucleotide sequence ID" value="NZ_PIQH01000002.1"/>
</dbReference>